<reference evidence="4" key="1">
    <citation type="submission" date="2021-12" db="EMBL/GenBank/DDBJ databases">
        <authorList>
            <person name="King R."/>
        </authorList>
    </citation>
    <scope>NUCLEOTIDE SEQUENCE</scope>
</reference>
<dbReference type="EMBL" id="LR824034">
    <property type="protein sequence ID" value="CAD0207091.1"/>
    <property type="molecule type" value="Genomic_DNA"/>
</dbReference>
<dbReference type="Gene3D" id="1.20.920.10">
    <property type="entry name" value="Bromodomain-like"/>
    <property type="match status" value="1"/>
</dbReference>
<keyword evidence="5" id="KW-1185">Reference proteome</keyword>
<evidence type="ECO:0000256" key="1">
    <source>
        <dbReference type="ARBA" id="ARBA00023117"/>
    </source>
</evidence>
<evidence type="ECO:0000313" key="5">
    <source>
        <dbReference type="Proteomes" id="UP001154114"/>
    </source>
</evidence>
<dbReference type="AlphaFoldDB" id="A0A9N8L5G5"/>
<dbReference type="OrthoDB" id="1742084at2759"/>
<feature type="compositionally biased region" description="Polar residues" evidence="2">
    <location>
        <begin position="1"/>
        <end position="11"/>
    </location>
</feature>
<proteinExistence type="predicted"/>
<feature type="domain" description="Bromo" evidence="3">
    <location>
        <begin position="21"/>
        <end position="51"/>
    </location>
</feature>
<gene>
    <name evidence="4" type="ORF">CINC_LOCUS10069</name>
</gene>
<dbReference type="PANTHER" id="PTHR15398:SF4">
    <property type="entry name" value="BROMODOMAIN-CONTAINING PROTEIN 8 ISOFORM X1"/>
    <property type="match status" value="1"/>
</dbReference>
<dbReference type="SUPFAM" id="SSF47370">
    <property type="entry name" value="Bromodomain"/>
    <property type="match status" value="1"/>
</dbReference>
<keyword evidence="1" id="KW-0103">Bromodomain</keyword>
<dbReference type="InterPro" id="IPR036427">
    <property type="entry name" value="Bromodomain-like_sf"/>
</dbReference>
<dbReference type="GO" id="GO:0035267">
    <property type="term" value="C:NuA4 histone acetyltransferase complex"/>
    <property type="evidence" value="ECO:0007669"/>
    <property type="project" value="TreeGrafter"/>
</dbReference>
<accession>A0A9N8L5G5</accession>
<sequence>MDLKTQCTVPSTLGHPNGGGTTAQFQRDVLLMLSNALMYNSSEHSVYTMAKEMHAEALGQLGMLLAAQAHAGLVETAPARRKRRREHEPRHVPHKRPH</sequence>
<dbReference type="Proteomes" id="UP001154114">
    <property type="component" value="Chromosome 31"/>
</dbReference>
<dbReference type="InterPro" id="IPR001487">
    <property type="entry name" value="Bromodomain"/>
</dbReference>
<evidence type="ECO:0000256" key="2">
    <source>
        <dbReference type="SAM" id="MobiDB-lite"/>
    </source>
</evidence>
<evidence type="ECO:0000313" key="4">
    <source>
        <dbReference type="EMBL" id="CAD0207091.1"/>
    </source>
</evidence>
<dbReference type="Pfam" id="PF00439">
    <property type="entry name" value="Bromodomain"/>
    <property type="match status" value="1"/>
</dbReference>
<name>A0A9N8L5G5_CHRIL</name>
<evidence type="ECO:0000259" key="3">
    <source>
        <dbReference type="Pfam" id="PF00439"/>
    </source>
</evidence>
<feature type="region of interest" description="Disordered" evidence="2">
    <location>
        <begin position="74"/>
        <end position="98"/>
    </location>
</feature>
<organism evidence="4 5">
    <name type="scientific">Chrysodeixis includens</name>
    <name type="common">Soybean looper</name>
    <name type="synonym">Pseudoplusia includens</name>
    <dbReference type="NCBI Taxonomy" id="689277"/>
    <lineage>
        <taxon>Eukaryota</taxon>
        <taxon>Metazoa</taxon>
        <taxon>Ecdysozoa</taxon>
        <taxon>Arthropoda</taxon>
        <taxon>Hexapoda</taxon>
        <taxon>Insecta</taxon>
        <taxon>Pterygota</taxon>
        <taxon>Neoptera</taxon>
        <taxon>Endopterygota</taxon>
        <taxon>Lepidoptera</taxon>
        <taxon>Glossata</taxon>
        <taxon>Ditrysia</taxon>
        <taxon>Noctuoidea</taxon>
        <taxon>Noctuidae</taxon>
        <taxon>Plusiinae</taxon>
        <taxon>Chrysodeixis</taxon>
    </lineage>
</organism>
<protein>
    <recommendedName>
        <fullName evidence="3">Bromo domain-containing protein</fullName>
    </recommendedName>
</protein>
<feature type="region of interest" description="Disordered" evidence="2">
    <location>
        <begin position="1"/>
        <end position="22"/>
    </location>
</feature>
<dbReference type="PANTHER" id="PTHR15398">
    <property type="entry name" value="BROMODOMAIN-CONTAINING PROTEIN 8"/>
    <property type="match status" value="1"/>
</dbReference>